<comment type="caution">
    <text evidence="2">The sequence shown here is derived from an EMBL/GenBank/DDBJ whole genome shotgun (WGS) entry which is preliminary data.</text>
</comment>
<name>A0AAD7D6J4_MYCRO</name>
<evidence type="ECO:0000313" key="2">
    <source>
        <dbReference type="EMBL" id="KAJ7681596.1"/>
    </source>
</evidence>
<organism evidence="2 3">
    <name type="scientific">Mycena rosella</name>
    <name type="common">Pink bonnet</name>
    <name type="synonym">Agaricus rosellus</name>
    <dbReference type="NCBI Taxonomy" id="1033263"/>
    <lineage>
        <taxon>Eukaryota</taxon>
        <taxon>Fungi</taxon>
        <taxon>Dikarya</taxon>
        <taxon>Basidiomycota</taxon>
        <taxon>Agaricomycotina</taxon>
        <taxon>Agaricomycetes</taxon>
        <taxon>Agaricomycetidae</taxon>
        <taxon>Agaricales</taxon>
        <taxon>Marasmiineae</taxon>
        <taxon>Mycenaceae</taxon>
        <taxon>Mycena</taxon>
    </lineage>
</organism>
<reference evidence="2" key="1">
    <citation type="submission" date="2023-03" db="EMBL/GenBank/DDBJ databases">
        <title>Massive genome expansion in bonnet fungi (Mycena s.s.) driven by repeated elements and novel gene families across ecological guilds.</title>
        <authorList>
            <consortium name="Lawrence Berkeley National Laboratory"/>
            <person name="Harder C.B."/>
            <person name="Miyauchi S."/>
            <person name="Viragh M."/>
            <person name="Kuo A."/>
            <person name="Thoen E."/>
            <person name="Andreopoulos B."/>
            <person name="Lu D."/>
            <person name="Skrede I."/>
            <person name="Drula E."/>
            <person name="Henrissat B."/>
            <person name="Morin E."/>
            <person name="Kohler A."/>
            <person name="Barry K."/>
            <person name="LaButti K."/>
            <person name="Morin E."/>
            <person name="Salamov A."/>
            <person name="Lipzen A."/>
            <person name="Mereny Z."/>
            <person name="Hegedus B."/>
            <person name="Baldrian P."/>
            <person name="Stursova M."/>
            <person name="Weitz H."/>
            <person name="Taylor A."/>
            <person name="Grigoriev I.V."/>
            <person name="Nagy L.G."/>
            <person name="Martin F."/>
            <person name="Kauserud H."/>
        </authorList>
    </citation>
    <scope>NUCLEOTIDE SEQUENCE</scope>
    <source>
        <strain evidence="2">CBHHK067</strain>
    </source>
</reference>
<gene>
    <name evidence="2" type="ORF">B0H17DRAFT_1138345</name>
</gene>
<proteinExistence type="predicted"/>
<accession>A0AAD7D6J4</accession>
<protein>
    <submittedName>
        <fullName evidence="2">Uncharacterized protein</fullName>
    </submittedName>
</protein>
<evidence type="ECO:0000313" key="3">
    <source>
        <dbReference type="Proteomes" id="UP001221757"/>
    </source>
</evidence>
<dbReference type="AlphaFoldDB" id="A0AAD7D6J4"/>
<sequence length="324" mass="33876">MDVRAKVKTPIQSSSSRSLAPALSSTPSITPAASWEGWPDGHLQYLFSPQGIAGTNQLEMDWVCGLLPGHRGSLSASVWQKGKEICRQCVGILECSSRICSAKRQIAYCTRSTTGYTMSRDNIPASPASNSQNWCSVPPHISNSAATSQFLSTRSQVGDNPPAGSGAQTTASTGETQGTADQDGESSPISLGSPTPGTLSPTAPTGLTARVMMDNDGTHYLIQVDTGLRIDVVDGTLISTTEEMAACALADRPATSDGLGPSLSKESGLLGTNDTEADGQAPLTACNPDSKLSEFIQEIGEDMLTQDQMAMLNQVRGVLSTSCD</sequence>
<dbReference type="EMBL" id="JARKIE010000116">
    <property type="protein sequence ID" value="KAJ7681596.1"/>
    <property type="molecule type" value="Genomic_DNA"/>
</dbReference>
<keyword evidence="3" id="KW-1185">Reference proteome</keyword>
<feature type="region of interest" description="Disordered" evidence="1">
    <location>
        <begin position="150"/>
        <end position="206"/>
    </location>
</feature>
<dbReference type="Proteomes" id="UP001221757">
    <property type="component" value="Unassembled WGS sequence"/>
</dbReference>
<evidence type="ECO:0000256" key="1">
    <source>
        <dbReference type="SAM" id="MobiDB-lite"/>
    </source>
</evidence>
<feature type="compositionally biased region" description="Polar residues" evidence="1">
    <location>
        <begin position="166"/>
        <end position="205"/>
    </location>
</feature>